<keyword evidence="5" id="KW-1185">Reference proteome</keyword>
<feature type="compositionally biased region" description="Low complexity" evidence="2">
    <location>
        <begin position="203"/>
        <end position="212"/>
    </location>
</feature>
<dbReference type="PROSITE" id="PS51203">
    <property type="entry name" value="CS"/>
    <property type="match status" value="1"/>
</dbReference>
<feature type="compositionally biased region" description="Acidic residues" evidence="2">
    <location>
        <begin position="183"/>
        <end position="196"/>
    </location>
</feature>
<proteinExistence type="inferred from homology"/>
<dbReference type="PANTHER" id="PTHR22932:SF1">
    <property type="entry name" value="CO-CHAPERONE PROTEIN DAF-41"/>
    <property type="match status" value="1"/>
</dbReference>
<gene>
    <name evidence="4" type="ORF">B0J12DRAFT_683766</name>
</gene>
<reference evidence="4 5" key="1">
    <citation type="journal article" date="2021" name="Nat. Commun.">
        <title>Genetic determinants of endophytism in the Arabidopsis root mycobiome.</title>
        <authorList>
            <person name="Mesny F."/>
            <person name="Miyauchi S."/>
            <person name="Thiergart T."/>
            <person name="Pickel B."/>
            <person name="Atanasova L."/>
            <person name="Karlsson M."/>
            <person name="Huettel B."/>
            <person name="Barry K.W."/>
            <person name="Haridas S."/>
            <person name="Chen C."/>
            <person name="Bauer D."/>
            <person name="Andreopoulos W."/>
            <person name="Pangilinan J."/>
            <person name="LaButti K."/>
            <person name="Riley R."/>
            <person name="Lipzen A."/>
            <person name="Clum A."/>
            <person name="Drula E."/>
            <person name="Henrissat B."/>
            <person name="Kohler A."/>
            <person name="Grigoriev I.V."/>
            <person name="Martin F.M."/>
            <person name="Hacquard S."/>
        </authorList>
    </citation>
    <scope>NUCLEOTIDE SEQUENCE [LARGE SCALE GENOMIC DNA]</scope>
    <source>
        <strain evidence="4 5">MPI-SDFR-AT-0080</strain>
    </source>
</reference>
<dbReference type="InterPro" id="IPR008978">
    <property type="entry name" value="HSP20-like_chaperone"/>
</dbReference>
<evidence type="ECO:0000313" key="4">
    <source>
        <dbReference type="EMBL" id="KAH7028316.1"/>
    </source>
</evidence>
<dbReference type="CDD" id="cd06465">
    <property type="entry name" value="p23_hB-ind1_like"/>
    <property type="match status" value="1"/>
</dbReference>
<dbReference type="EMBL" id="JAGTJR010000050">
    <property type="protein sequence ID" value="KAH7028316.1"/>
    <property type="molecule type" value="Genomic_DNA"/>
</dbReference>
<comment type="similarity">
    <text evidence="1">Belongs to the p23/wos2 family.</text>
</comment>
<evidence type="ECO:0000256" key="2">
    <source>
        <dbReference type="SAM" id="MobiDB-lite"/>
    </source>
</evidence>
<evidence type="ECO:0000313" key="5">
    <source>
        <dbReference type="Proteomes" id="UP000774617"/>
    </source>
</evidence>
<feature type="region of interest" description="Disordered" evidence="2">
    <location>
        <begin position="164"/>
        <end position="212"/>
    </location>
</feature>
<dbReference type="Pfam" id="PF04969">
    <property type="entry name" value="CS"/>
    <property type="match status" value="1"/>
</dbReference>
<evidence type="ECO:0000259" key="3">
    <source>
        <dbReference type="PROSITE" id="PS51203"/>
    </source>
</evidence>
<feature type="compositionally biased region" description="Gly residues" evidence="2">
    <location>
        <begin position="164"/>
        <end position="182"/>
    </location>
</feature>
<dbReference type="InterPro" id="IPR045250">
    <property type="entry name" value="p23-like"/>
</dbReference>
<dbReference type="InterPro" id="IPR007052">
    <property type="entry name" value="CS_dom"/>
</dbReference>
<name>A0ABQ8FUR7_9PEZI</name>
<protein>
    <submittedName>
        <fullName evidence="4">HSP20-like chaperone</fullName>
    </submittedName>
</protein>
<organism evidence="4 5">
    <name type="scientific">Macrophomina phaseolina</name>
    <dbReference type="NCBI Taxonomy" id="35725"/>
    <lineage>
        <taxon>Eukaryota</taxon>
        <taxon>Fungi</taxon>
        <taxon>Dikarya</taxon>
        <taxon>Ascomycota</taxon>
        <taxon>Pezizomycotina</taxon>
        <taxon>Dothideomycetes</taxon>
        <taxon>Dothideomycetes incertae sedis</taxon>
        <taxon>Botryosphaeriales</taxon>
        <taxon>Botryosphaeriaceae</taxon>
        <taxon>Macrophomina</taxon>
    </lineage>
</organism>
<dbReference type="Gene3D" id="2.60.40.790">
    <property type="match status" value="1"/>
</dbReference>
<dbReference type="PANTHER" id="PTHR22932">
    <property type="entry name" value="TELOMERASE-BINDING PROTEIN P23 HSP90 CO-CHAPERONE"/>
    <property type="match status" value="1"/>
</dbReference>
<dbReference type="SUPFAM" id="SSF49764">
    <property type="entry name" value="HSP20-like chaperones"/>
    <property type="match status" value="1"/>
</dbReference>
<dbReference type="Proteomes" id="UP000774617">
    <property type="component" value="Unassembled WGS sequence"/>
</dbReference>
<feature type="domain" description="CS" evidence="3">
    <location>
        <begin position="4"/>
        <end position="103"/>
    </location>
</feature>
<sequence>MSQTLTPEVLWAQRSSTTDAERNHVFLTISAPDVPKDKLKLDLQPTKVSFSGHSEIKNVDYAVELELYAEIVPEESKINHTGKNVELVLRKKELKEEYWPRLLKESKKLHFLKTDFDKWVDEDEQDEAADDDYLANMGGMPPGMGGMGGDGGFGGIDFSKLGGAGGMPDLGDLGGAEGAGGDEGSDDDDDMPELEGDDKAAADKPAAAKASS</sequence>
<comment type="caution">
    <text evidence="4">The sequence shown here is derived from an EMBL/GenBank/DDBJ whole genome shotgun (WGS) entry which is preliminary data.</text>
</comment>
<accession>A0ABQ8FUR7</accession>
<evidence type="ECO:0000256" key="1">
    <source>
        <dbReference type="ARBA" id="ARBA00025733"/>
    </source>
</evidence>